<evidence type="ECO:0000313" key="2">
    <source>
        <dbReference type="Proteomes" id="UP000254537"/>
    </source>
</evidence>
<evidence type="ECO:0000313" key="1">
    <source>
        <dbReference type="EMBL" id="AXK39964.1"/>
    </source>
</evidence>
<organism evidence="1 2">
    <name type="scientific">Crenobacter cavernae</name>
    <dbReference type="NCBI Taxonomy" id="2290923"/>
    <lineage>
        <taxon>Bacteria</taxon>
        <taxon>Pseudomonadati</taxon>
        <taxon>Pseudomonadota</taxon>
        <taxon>Betaproteobacteria</taxon>
        <taxon>Neisseriales</taxon>
        <taxon>Neisseriaceae</taxon>
        <taxon>Crenobacter</taxon>
    </lineage>
</organism>
<accession>A0A345Y7R2</accession>
<name>A0A345Y7R2_9NEIS</name>
<gene>
    <name evidence="1" type="ORF">DWG20_11225</name>
</gene>
<dbReference type="AlphaFoldDB" id="A0A345Y7R2"/>
<sequence>MRGDRVLGLLEAQIAVLVDRALFVVRAPFWQLERLLAELTLPWRERVTVVIGEQPSIAIAFGAGKQFRYSERAPRGWLS</sequence>
<dbReference type="KEGG" id="ccah:DWG20_11225"/>
<dbReference type="RefSeq" id="WP_115433894.1">
    <property type="nucleotide sequence ID" value="NZ_CP031337.1"/>
</dbReference>
<dbReference type="Proteomes" id="UP000254537">
    <property type="component" value="Chromosome"/>
</dbReference>
<proteinExistence type="predicted"/>
<dbReference type="EMBL" id="CP031337">
    <property type="protein sequence ID" value="AXK39964.1"/>
    <property type="molecule type" value="Genomic_DNA"/>
</dbReference>
<reference evidence="1 2" key="1">
    <citation type="submission" date="2018-07" db="EMBL/GenBank/DDBJ databases">
        <title>Crenobacter cavernae sp. nov., isolated from a karst cave.</title>
        <authorList>
            <person name="Zhu H."/>
        </authorList>
    </citation>
    <scope>NUCLEOTIDE SEQUENCE [LARGE SCALE GENOMIC DNA]</scope>
    <source>
        <strain evidence="1 2">K1W11S-77</strain>
    </source>
</reference>
<protein>
    <submittedName>
        <fullName evidence="1">Uncharacterized protein</fullName>
    </submittedName>
</protein>